<dbReference type="KEGG" id="mpaf:R5R33_13095"/>
<feature type="transmembrane region" description="Helical" evidence="1">
    <location>
        <begin position="404"/>
        <end position="427"/>
    </location>
</feature>
<feature type="transmembrane region" description="Helical" evidence="1">
    <location>
        <begin position="277"/>
        <end position="300"/>
    </location>
</feature>
<evidence type="ECO:0000256" key="1">
    <source>
        <dbReference type="SAM" id="Phobius"/>
    </source>
</evidence>
<sequence>MTEMFQTLPPWLWLLVALIVLFLARKPAHQGIYALARFFHQSLRLAANVVAAAERRLQLRNREVLMAAGRETTELNIQREFERIDSAMKKELSQYPVLHRKLCEQLTAVDEDYVRSAEVPPQPTNWAKAIKTVAEIPANQDTVVSDVLETIHGSMRKAEARALEAYRESARERHLLLKRMMPAWRSILNSLAKVNKTMAAVQQRAAVVDRHMDRYEEVLRGSDRAQRMLSASSLCRFFIATVLLVIAAGAALINFHLIARPMTEIMGTASSIGSFRVADAAALVIILVQISMGLFVMECLRVTRLFPAISALDDKLRTRLMWTALALLLLLVAVEAGLAFIREILVQKDLEAAAQVNGAEVVAATSDTYWITTAAQLGMGFILPFALTFVAIPLESFIASARTVIGIVTALFLRVVAVFLRLTGAAIWHSSDILVRGYDIVICVPLWLEARFLRWRAQAGPTATEAQ</sequence>
<protein>
    <submittedName>
        <fullName evidence="2">Uncharacterized protein</fullName>
    </submittedName>
</protein>
<dbReference type="Proteomes" id="UP001302477">
    <property type="component" value="Chromosome"/>
</dbReference>
<evidence type="ECO:0000313" key="3">
    <source>
        <dbReference type="Proteomes" id="UP001302477"/>
    </source>
</evidence>
<dbReference type="AlphaFoldDB" id="A0AAU0MY34"/>
<feature type="transmembrane region" description="Helical" evidence="1">
    <location>
        <begin position="320"/>
        <end position="341"/>
    </location>
</feature>
<gene>
    <name evidence="2" type="ORF">R5R33_13095</name>
</gene>
<organism evidence="2 3">
    <name type="scientific">Microbulbifer pacificus</name>
    <dbReference type="NCBI Taxonomy" id="407164"/>
    <lineage>
        <taxon>Bacteria</taxon>
        <taxon>Pseudomonadati</taxon>
        <taxon>Pseudomonadota</taxon>
        <taxon>Gammaproteobacteria</taxon>
        <taxon>Cellvibrionales</taxon>
        <taxon>Microbulbiferaceae</taxon>
        <taxon>Microbulbifer</taxon>
    </lineage>
</organism>
<feature type="transmembrane region" description="Helical" evidence="1">
    <location>
        <begin position="234"/>
        <end position="257"/>
    </location>
</feature>
<evidence type="ECO:0000313" key="2">
    <source>
        <dbReference type="EMBL" id="WOX04670.1"/>
    </source>
</evidence>
<name>A0AAU0MY34_9GAMM</name>
<feature type="transmembrane region" description="Helical" evidence="1">
    <location>
        <begin position="369"/>
        <end position="392"/>
    </location>
</feature>
<dbReference type="EMBL" id="CP137555">
    <property type="protein sequence ID" value="WOX04670.1"/>
    <property type="molecule type" value="Genomic_DNA"/>
</dbReference>
<keyword evidence="3" id="KW-1185">Reference proteome</keyword>
<proteinExistence type="predicted"/>
<dbReference type="RefSeq" id="WP_318953146.1">
    <property type="nucleotide sequence ID" value="NZ_CP137555.1"/>
</dbReference>
<feature type="transmembrane region" description="Helical" evidence="1">
    <location>
        <begin position="6"/>
        <end position="24"/>
    </location>
</feature>
<keyword evidence="1" id="KW-0472">Membrane</keyword>
<reference evidence="2 3" key="1">
    <citation type="submission" date="2023-10" db="EMBL/GenBank/DDBJ databases">
        <title>Description of Microbulbifer bruguierae sp. nov., isolated from the sediments of mangrove plant Bruguiera sexangula and comparative genomic analyses of the genus Microbulbifer.</title>
        <authorList>
            <person name="Long M."/>
        </authorList>
    </citation>
    <scope>NUCLEOTIDE SEQUENCE [LARGE SCALE GENOMIC DNA]</scope>
    <source>
        <strain evidence="2 3">SPO729</strain>
    </source>
</reference>
<accession>A0AAU0MY34</accession>
<keyword evidence="1" id="KW-0812">Transmembrane</keyword>
<keyword evidence="1" id="KW-1133">Transmembrane helix</keyword>